<dbReference type="AlphaFoldDB" id="A0A2H0XZA3"/>
<evidence type="ECO:0000256" key="1">
    <source>
        <dbReference type="ARBA" id="ARBA00010944"/>
    </source>
</evidence>
<reference evidence="4 5" key="1">
    <citation type="submission" date="2017-09" db="EMBL/GenBank/DDBJ databases">
        <title>Depth-based differentiation of microbial function through sediment-hosted aquifers and enrichment of novel symbionts in the deep terrestrial subsurface.</title>
        <authorList>
            <person name="Probst A.J."/>
            <person name="Ladd B."/>
            <person name="Jarett J.K."/>
            <person name="Geller-Mcgrath D.E."/>
            <person name="Sieber C.M."/>
            <person name="Emerson J.B."/>
            <person name="Anantharaman K."/>
            <person name="Thomas B.C."/>
            <person name="Malmstrom R."/>
            <person name="Stieglmeier M."/>
            <person name="Klingl A."/>
            <person name="Woyke T."/>
            <person name="Ryan C.M."/>
            <person name="Banfield J.F."/>
        </authorList>
    </citation>
    <scope>NUCLEOTIDE SEQUENCE [LARGE SCALE GENOMIC DNA]</scope>
    <source>
        <strain evidence="4">CG08_land_8_20_14_0_20_45_16</strain>
    </source>
</reference>
<dbReference type="Pfam" id="PF04321">
    <property type="entry name" value="RmlD_sub_bind"/>
    <property type="match status" value="1"/>
</dbReference>
<dbReference type="GO" id="GO:0008831">
    <property type="term" value="F:dTDP-4-dehydrorhamnose reductase activity"/>
    <property type="evidence" value="ECO:0007669"/>
    <property type="project" value="UniProtKB-EC"/>
</dbReference>
<name>A0A2H0XZA3_UNCSA</name>
<keyword evidence="2" id="KW-0560">Oxidoreductase</keyword>
<comment type="pathway">
    <text evidence="2">Carbohydrate biosynthesis; dTDP-L-rhamnose biosynthesis.</text>
</comment>
<dbReference type="GO" id="GO:0005829">
    <property type="term" value="C:cytosol"/>
    <property type="evidence" value="ECO:0007669"/>
    <property type="project" value="TreeGrafter"/>
</dbReference>
<gene>
    <name evidence="4" type="primary">rfbD</name>
    <name evidence="4" type="ORF">COT42_02945</name>
</gene>
<dbReference type="EC" id="1.1.1.133" evidence="2"/>
<accession>A0A2H0XZA3</accession>
<dbReference type="PANTHER" id="PTHR10491:SF4">
    <property type="entry name" value="METHIONINE ADENOSYLTRANSFERASE 2 SUBUNIT BETA"/>
    <property type="match status" value="1"/>
</dbReference>
<proteinExistence type="inferred from homology"/>
<evidence type="ECO:0000256" key="2">
    <source>
        <dbReference type="RuleBase" id="RU364082"/>
    </source>
</evidence>
<dbReference type="SUPFAM" id="SSF51735">
    <property type="entry name" value="NAD(P)-binding Rossmann-fold domains"/>
    <property type="match status" value="1"/>
</dbReference>
<dbReference type="Proteomes" id="UP000231343">
    <property type="component" value="Unassembled WGS sequence"/>
</dbReference>
<keyword evidence="2" id="KW-0521">NADP</keyword>
<dbReference type="UniPathway" id="UPA00124"/>
<dbReference type="InterPro" id="IPR036291">
    <property type="entry name" value="NAD(P)-bd_dom_sf"/>
</dbReference>
<protein>
    <recommendedName>
        <fullName evidence="2">dTDP-4-dehydrorhamnose reductase</fullName>
        <ecNumber evidence="2">1.1.1.133</ecNumber>
    </recommendedName>
</protein>
<dbReference type="InterPro" id="IPR005913">
    <property type="entry name" value="dTDP_dehydrorham_reduct"/>
</dbReference>
<dbReference type="InterPro" id="IPR029903">
    <property type="entry name" value="RmlD-like-bd"/>
</dbReference>
<evidence type="ECO:0000313" key="5">
    <source>
        <dbReference type="Proteomes" id="UP000231343"/>
    </source>
</evidence>
<dbReference type="PANTHER" id="PTHR10491">
    <property type="entry name" value="DTDP-4-DEHYDRORHAMNOSE REDUCTASE"/>
    <property type="match status" value="1"/>
</dbReference>
<dbReference type="Gene3D" id="3.40.50.720">
    <property type="entry name" value="NAD(P)-binding Rossmann-like Domain"/>
    <property type="match status" value="1"/>
</dbReference>
<feature type="domain" description="RmlD-like substrate binding" evidence="3">
    <location>
        <begin position="1"/>
        <end position="282"/>
    </location>
</feature>
<dbReference type="NCBIfam" id="TIGR01214">
    <property type="entry name" value="rmlD"/>
    <property type="match status" value="1"/>
</dbReference>
<dbReference type="EMBL" id="PEYM01000055">
    <property type="protein sequence ID" value="PIS30419.1"/>
    <property type="molecule type" value="Genomic_DNA"/>
</dbReference>
<sequence>MKILVIGADGQLGSDLSKIISASEQIPLTIKELDITDREKILAIIKKYSPQVVINTAAYHNVDACEDNLVPAFAVNTIGVKYLAEACLASNSVLLHISTDYVFDGTKGQPYLETDTPNPQSIYAVSKLAGEQIVKYMLKRYFIVRSTGLYGAAGCLGKGGTNFVETILKRAAVQPELQVVTDEVLSPTYTFDLATAINVLIRTEHFGLYHIVNHGQCSWHEFVVKIFELLGQKPIINKVTGETFKSKAKRPKYSVLANANLAKLGLDKLRPWPEALQAYLTEKGYLQNAHRPNP</sequence>
<comment type="function">
    <text evidence="2">Catalyzes the reduction of dTDP-6-deoxy-L-lyxo-4-hexulose to yield dTDP-L-rhamnose.</text>
</comment>
<organism evidence="4 5">
    <name type="scientific">Candidatus Saganbacteria bacterium CG08_land_8_20_14_0_20_45_16</name>
    <dbReference type="NCBI Taxonomy" id="2014293"/>
    <lineage>
        <taxon>Bacteria</taxon>
        <taxon>Bacillati</taxon>
        <taxon>Saganbacteria</taxon>
    </lineage>
</organism>
<dbReference type="CDD" id="cd05254">
    <property type="entry name" value="dTDP_HR_like_SDR_e"/>
    <property type="match status" value="1"/>
</dbReference>
<evidence type="ECO:0000313" key="4">
    <source>
        <dbReference type="EMBL" id="PIS30419.1"/>
    </source>
</evidence>
<comment type="similarity">
    <text evidence="1 2">Belongs to the dTDP-4-dehydrorhamnose reductase family.</text>
</comment>
<dbReference type="Gene3D" id="3.90.25.10">
    <property type="entry name" value="UDP-galactose 4-epimerase, domain 1"/>
    <property type="match status" value="1"/>
</dbReference>
<dbReference type="GO" id="GO:0019305">
    <property type="term" value="P:dTDP-rhamnose biosynthetic process"/>
    <property type="evidence" value="ECO:0007669"/>
    <property type="project" value="UniProtKB-UniPathway"/>
</dbReference>
<comment type="caution">
    <text evidence="4">The sequence shown here is derived from an EMBL/GenBank/DDBJ whole genome shotgun (WGS) entry which is preliminary data.</text>
</comment>
<evidence type="ECO:0000259" key="3">
    <source>
        <dbReference type="Pfam" id="PF04321"/>
    </source>
</evidence>